<dbReference type="PANTHER" id="PTHR21235">
    <property type="entry name" value="IMIDAZOLE GLYCEROL PHOSPHATE SYNTHASE SUBUNIT HISF/H IGP SYNTHASE SUBUNIT HISF/H"/>
    <property type="match status" value="1"/>
</dbReference>
<evidence type="ECO:0000313" key="13">
    <source>
        <dbReference type="EMBL" id="CUQ16767.1"/>
    </source>
</evidence>
<evidence type="ECO:0000256" key="9">
    <source>
        <dbReference type="ARBA" id="ARBA00025475"/>
    </source>
</evidence>
<evidence type="ECO:0000256" key="1">
    <source>
        <dbReference type="ARBA" id="ARBA00004496"/>
    </source>
</evidence>
<dbReference type="GO" id="GO:0005737">
    <property type="term" value="C:cytoplasm"/>
    <property type="evidence" value="ECO:0007669"/>
    <property type="project" value="UniProtKB-SubCell"/>
</dbReference>
<dbReference type="GO" id="GO:0016829">
    <property type="term" value="F:lyase activity"/>
    <property type="evidence" value="ECO:0007669"/>
    <property type="project" value="UniProtKB-KW"/>
</dbReference>
<dbReference type="SUPFAM" id="SSF51366">
    <property type="entry name" value="Ribulose-phoshate binding barrel"/>
    <property type="match status" value="1"/>
</dbReference>
<feature type="active site" evidence="11">
    <location>
        <position position="130"/>
    </location>
</feature>
<comment type="function">
    <text evidence="9 11">IGPS catalyzes the conversion of PRFAR and glutamine to IGP, AICAR and glutamate. The HisF subunit catalyzes the cyclization activity that produces IGP and AICAR from PRFAR using the ammonia provided by the HisH subunit.</text>
</comment>
<dbReference type="RefSeq" id="WP_055284637.1">
    <property type="nucleotide sequence ID" value="NZ_CZAY01000029.1"/>
</dbReference>
<dbReference type="OrthoDB" id="9781903at2"/>
<dbReference type="STRING" id="88431.ERS852423_02970"/>
<dbReference type="EC" id="4.3.2.10" evidence="11"/>
<dbReference type="CDD" id="cd04731">
    <property type="entry name" value="HisF"/>
    <property type="match status" value="1"/>
</dbReference>
<evidence type="ECO:0000256" key="4">
    <source>
        <dbReference type="ARBA" id="ARBA00011152"/>
    </source>
</evidence>
<gene>
    <name evidence="11 13" type="primary">hisF</name>
    <name evidence="13" type="ORF">ERS852526_03029</name>
</gene>
<evidence type="ECO:0000313" key="14">
    <source>
        <dbReference type="Proteomes" id="UP000095485"/>
    </source>
</evidence>
<organism evidence="13 14">
    <name type="scientific">Dorea longicatena</name>
    <dbReference type="NCBI Taxonomy" id="88431"/>
    <lineage>
        <taxon>Bacteria</taxon>
        <taxon>Bacillati</taxon>
        <taxon>Bacillota</taxon>
        <taxon>Clostridia</taxon>
        <taxon>Lachnospirales</taxon>
        <taxon>Lachnospiraceae</taxon>
        <taxon>Dorea</taxon>
    </lineage>
</organism>
<dbReference type="GO" id="GO:0000105">
    <property type="term" value="P:L-histidine biosynthetic process"/>
    <property type="evidence" value="ECO:0007669"/>
    <property type="project" value="UniProtKB-UniRule"/>
</dbReference>
<evidence type="ECO:0000256" key="5">
    <source>
        <dbReference type="ARBA" id="ARBA00022490"/>
    </source>
</evidence>
<evidence type="ECO:0000256" key="8">
    <source>
        <dbReference type="ARBA" id="ARBA00023239"/>
    </source>
</evidence>
<protein>
    <recommendedName>
        <fullName evidence="11">Imidazole glycerol phosphate synthase subunit HisF</fullName>
        <ecNumber evidence="11">4.3.2.10</ecNumber>
    </recommendedName>
    <alternativeName>
        <fullName evidence="11">IGP synthase cyclase subunit</fullName>
    </alternativeName>
    <alternativeName>
        <fullName evidence="11">IGP synthase subunit HisF</fullName>
    </alternativeName>
    <alternativeName>
        <fullName evidence="11">ImGP synthase subunit HisF</fullName>
        <shortName evidence="11">IGPS subunit HisF</shortName>
    </alternativeName>
</protein>
<reference evidence="13 14" key="1">
    <citation type="submission" date="2015-09" db="EMBL/GenBank/DDBJ databases">
        <authorList>
            <consortium name="Pathogen Informatics"/>
        </authorList>
    </citation>
    <scope>NUCLEOTIDE SEQUENCE [LARGE SCALE GENOMIC DNA]</scope>
    <source>
        <strain evidence="13 14">2789STDY5834914</strain>
    </source>
</reference>
<keyword evidence="5 11" id="KW-0963">Cytoplasm</keyword>
<comment type="pathway">
    <text evidence="2 11">Amino-acid biosynthesis; L-histidine biosynthesis; L-histidine from 5-phospho-alpha-D-ribose 1-diphosphate: step 5/9.</text>
</comment>
<dbReference type="Pfam" id="PF00977">
    <property type="entry name" value="His_biosynth"/>
    <property type="match status" value="1"/>
</dbReference>
<comment type="similarity">
    <text evidence="3 11 12">Belongs to the HisA/HisF family.</text>
</comment>
<keyword evidence="7 11" id="KW-0368">Histidine biosynthesis</keyword>
<dbReference type="GeneID" id="96230302"/>
<evidence type="ECO:0000256" key="2">
    <source>
        <dbReference type="ARBA" id="ARBA00005091"/>
    </source>
</evidence>
<dbReference type="InterPro" id="IPR011060">
    <property type="entry name" value="RibuloseP-bd_barrel"/>
</dbReference>
<keyword evidence="8 11" id="KW-0456">Lyase</keyword>
<dbReference type="InterPro" id="IPR006062">
    <property type="entry name" value="His_biosynth"/>
</dbReference>
<dbReference type="AlphaFoldDB" id="A0A174U9F4"/>
<sequence length="253" mass="27120">MHTKRIIPCLDVNNGRVVKGVNFVSLRDAGDPVEIAKAYDKAGADELVFLDITASSDARGTVVDMVRKVAENVFIPFTVGGGIRTVDDFKALLREGADKISINSSAINTPNLISEAAEKFGSQCVVVAIDAKKREDGSGWNIYKNGGRIDVGIDAVEWAAKVEKLGAGEILLTSMDCDGTKAGYDLELTRAIAEEVSIPVIASGGAGNLEHFYDALTEGKADAALAASLFHYKELEIKEVKEYLREKGVSVRL</sequence>
<evidence type="ECO:0000256" key="6">
    <source>
        <dbReference type="ARBA" id="ARBA00022605"/>
    </source>
</evidence>
<feature type="active site" evidence="11">
    <location>
        <position position="11"/>
    </location>
</feature>
<dbReference type="NCBIfam" id="TIGR00735">
    <property type="entry name" value="hisF"/>
    <property type="match status" value="1"/>
</dbReference>
<dbReference type="HAMAP" id="MF_01013">
    <property type="entry name" value="HisF"/>
    <property type="match status" value="1"/>
</dbReference>
<evidence type="ECO:0000256" key="12">
    <source>
        <dbReference type="RuleBase" id="RU003657"/>
    </source>
</evidence>
<evidence type="ECO:0000256" key="7">
    <source>
        <dbReference type="ARBA" id="ARBA00023102"/>
    </source>
</evidence>
<accession>A0A174U9F4</accession>
<comment type="subcellular location">
    <subcellularLocation>
        <location evidence="1 11">Cytoplasm</location>
    </subcellularLocation>
</comment>
<dbReference type="Gene3D" id="3.20.20.70">
    <property type="entry name" value="Aldolase class I"/>
    <property type="match status" value="1"/>
</dbReference>
<dbReference type="InterPro" id="IPR013785">
    <property type="entry name" value="Aldolase_TIM"/>
</dbReference>
<keyword evidence="6 11" id="KW-0028">Amino-acid biosynthesis</keyword>
<dbReference type="UniPathway" id="UPA00031">
    <property type="reaction ID" value="UER00010"/>
</dbReference>
<dbReference type="GO" id="GO:0000107">
    <property type="term" value="F:imidazoleglycerol-phosphate synthase activity"/>
    <property type="evidence" value="ECO:0007669"/>
    <property type="project" value="UniProtKB-UniRule"/>
</dbReference>
<comment type="catalytic activity">
    <reaction evidence="10 11">
        <text>5-[(5-phospho-1-deoxy-D-ribulos-1-ylimino)methylamino]-1-(5-phospho-beta-D-ribosyl)imidazole-4-carboxamide + L-glutamine = D-erythro-1-(imidazol-4-yl)glycerol 3-phosphate + 5-amino-1-(5-phospho-beta-D-ribosyl)imidazole-4-carboxamide + L-glutamate + H(+)</text>
        <dbReference type="Rhea" id="RHEA:24793"/>
        <dbReference type="ChEBI" id="CHEBI:15378"/>
        <dbReference type="ChEBI" id="CHEBI:29985"/>
        <dbReference type="ChEBI" id="CHEBI:58278"/>
        <dbReference type="ChEBI" id="CHEBI:58359"/>
        <dbReference type="ChEBI" id="CHEBI:58475"/>
        <dbReference type="ChEBI" id="CHEBI:58525"/>
        <dbReference type="EC" id="4.3.2.10"/>
    </reaction>
</comment>
<evidence type="ECO:0000256" key="11">
    <source>
        <dbReference type="HAMAP-Rule" id="MF_01013"/>
    </source>
</evidence>
<evidence type="ECO:0000256" key="3">
    <source>
        <dbReference type="ARBA" id="ARBA00009667"/>
    </source>
</evidence>
<dbReference type="Proteomes" id="UP000095485">
    <property type="component" value="Unassembled WGS sequence"/>
</dbReference>
<dbReference type="PANTHER" id="PTHR21235:SF2">
    <property type="entry name" value="IMIDAZOLE GLYCEROL PHOSPHATE SYNTHASE HISHF"/>
    <property type="match status" value="1"/>
</dbReference>
<dbReference type="InterPro" id="IPR050064">
    <property type="entry name" value="IGPS_HisA/HisF"/>
</dbReference>
<proteinExistence type="inferred from homology"/>
<dbReference type="FunFam" id="3.20.20.70:FF:000006">
    <property type="entry name" value="Imidazole glycerol phosphate synthase subunit HisF"/>
    <property type="match status" value="1"/>
</dbReference>
<evidence type="ECO:0000256" key="10">
    <source>
        <dbReference type="ARBA" id="ARBA00047838"/>
    </source>
</evidence>
<name>A0A174U9F4_9FIRM</name>
<dbReference type="InterPro" id="IPR004651">
    <property type="entry name" value="HisF"/>
</dbReference>
<comment type="subunit">
    <text evidence="4 11">Heterodimer of HisH and HisF.</text>
</comment>
<dbReference type="EMBL" id="CZAY01000029">
    <property type="protein sequence ID" value="CUQ16767.1"/>
    <property type="molecule type" value="Genomic_DNA"/>
</dbReference>